<dbReference type="Pfam" id="PF00153">
    <property type="entry name" value="Mito_carr"/>
    <property type="match status" value="3"/>
</dbReference>
<dbReference type="OMA" id="CAMIDRI"/>
<evidence type="ECO:0000313" key="13">
    <source>
        <dbReference type="Proteomes" id="UP000014760"/>
    </source>
</evidence>
<evidence type="ECO:0000256" key="2">
    <source>
        <dbReference type="ARBA" id="ARBA00006375"/>
    </source>
</evidence>
<evidence type="ECO:0000256" key="7">
    <source>
        <dbReference type="ARBA" id="ARBA00023128"/>
    </source>
</evidence>
<keyword evidence="5" id="KW-0677">Repeat</keyword>
<accession>R7TYW2</accession>
<evidence type="ECO:0000256" key="5">
    <source>
        <dbReference type="ARBA" id="ARBA00022737"/>
    </source>
</evidence>
<feature type="repeat" description="Solcar" evidence="9">
    <location>
        <begin position="266"/>
        <end position="350"/>
    </location>
</feature>
<keyword evidence="8 9" id="KW-0472">Membrane</keyword>
<keyword evidence="6" id="KW-1133">Transmembrane helix</keyword>
<keyword evidence="3 10" id="KW-0813">Transport</keyword>
<name>R7TYW2_CAPTE</name>
<dbReference type="GO" id="GO:0031966">
    <property type="term" value="C:mitochondrial membrane"/>
    <property type="evidence" value="ECO:0007669"/>
    <property type="project" value="UniProtKB-SubCell"/>
</dbReference>
<evidence type="ECO:0000256" key="8">
    <source>
        <dbReference type="ARBA" id="ARBA00023136"/>
    </source>
</evidence>
<evidence type="ECO:0000256" key="4">
    <source>
        <dbReference type="ARBA" id="ARBA00022692"/>
    </source>
</evidence>
<reference evidence="13" key="1">
    <citation type="submission" date="2012-12" db="EMBL/GenBank/DDBJ databases">
        <authorList>
            <person name="Hellsten U."/>
            <person name="Grimwood J."/>
            <person name="Chapman J.A."/>
            <person name="Shapiro H."/>
            <person name="Aerts A."/>
            <person name="Otillar R.P."/>
            <person name="Terry A.Y."/>
            <person name="Boore J.L."/>
            <person name="Simakov O."/>
            <person name="Marletaz F."/>
            <person name="Cho S.-J."/>
            <person name="Edsinger-Gonzales E."/>
            <person name="Havlak P."/>
            <person name="Kuo D.-H."/>
            <person name="Larsson T."/>
            <person name="Lv J."/>
            <person name="Arendt D."/>
            <person name="Savage R."/>
            <person name="Osoegawa K."/>
            <person name="de Jong P."/>
            <person name="Lindberg D.R."/>
            <person name="Seaver E.C."/>
            <person name="Weisblat D.A."/>
            <person name="Putnam N.H."/>
            <person name="Grigoriev I.V."/>
            <person name="Rokhsar D.S."/>
        </authorList>
    </citation>
    <scope>NUCLEOTIDE SEQUENCE</scope>
    <source>
        <strain evidence="13">I ESC-2004</strain>
    </source>
</reference>
<dbReference type="PANTHER" id="PTHR45624:SF12">
    <property type="entry name" value="MITOCHONDRIAL ORNITHINE TRANSPORTER 1"/>
    <property type="match status" value="1"/>
</dbReference>
<dbReference type="GO" id="GO:1990575">
    <property type="term" value="P:mitochondrial L-ornithine transmembrane transport"/>
    <property type="evidence" value="ECO:0007669"/>
    <property type="project" value="TreeGrafter"/>
</dbReference>
<dbReference type="OrthoDB" id="409586at2759"/>
<proteinExistence type="inferred from homology"/>
<dbReference type="Gene3D" id="1.50.40.10">
    <property type="entry name" value="Mitochondrial carrier domain"/>
    <property type="match status" value="2"/>
</dbReference>
<dbReference type="EMBL" id="KB307554">
    <property type="protein sequence ID" value="ELT98792.1"/>
    <property type="molecule type" value="Genomic_DNA"/>
</dbReference>
<protein>
    <submittedName>
        <fullName evidence="11 12">Uncharacterized protein</fullName>
    </submittedName>
</protein>
<evidence type="ECO:0000313" key="12">
    <source>
        <dbReference type="EnsemblMetazoa" id="CapteP170059"/>
    </source>
</evidence>
<dbReference type="EnsemblMetazoa" id="CapteT170059">
    <property type="protein sequence ID" value="CapteP170059"/>
    <property type="gene ID" value="CapteG170059"/>
</dbReference>
<dbReference type="InterPro" id="IPR023395">
    <property type="entry name" value="MCP_dom_sf"/>
</dbReference>
<dbReference type="InterPro" id="IPR050567">
    <property type="entry name" value="Mitochondrial_Carrier"/>
</dbReference>
<evidence type="ECO:0000256" key="9">
    <source>
        <dbReference type="PROSITE-ProRule" id="PRU00282"/>
    </source>
</evidence>
<dbReference type="HOGENOM" id="CLU_015166_16_3_1"/>
<feature type="repeat" description="Solcar" evidence="9">
    <location>
        <begin position="57"/>
        <end position="138"/>
    </location>
</feature>
<dbReference type="InterPro" id="IPR018108">
    <property type="entry name" value="MCP_transmembrane"/>
</dbReference>
<keyword evidence="7" id="KW-0496">Mitochondrion</keyword>
<reference evidence="12" key="3">
    <citation type="submission" date="2015-06" db="UniProtKB">
        <authorList>
            <consortium name="EnsemblMetazoa"/>
        </authorList>
    </citation>
    <scope>IDENTIFICATION</scope>
</reference>
<dbReference type="EMBL" id="AMQN01002020">
    <property type="status" value="NOT_ANNOTATED_CDS"/>
    <property type="molecule type" value="Genomic_DNA"/>
</dbReference>
<dbReference type="AlphaFoldDB" id="R7TYW2"/>
<dbReference type="SUPFAM" id="SSF103506">
    <property type="entry name" value="Mitochondrial carrier"/>
    <property type="match status" value="1"/>
</dbReference>
<dbReference type="PANTHER" id="PTHR45624">
    <property type="entry name" value="MITOCHONDRIAL BASIC AMINO ACIDS TRANSPORTER-RELATED"/>
    <property type="match status" value="1"/>
</dbReference>
<comment type="subcellular location">
    <subcellularLocation>
        <location evidence="1">Mitochondrion membrane</location>
        <topology evidence="1">Multi-pass membrane protein</topology>
    </subcellularLocation>
</comment>
<evidence type="ECO:0000313" key="11">
    <source>
        <dbReference type="EMBL" id="ELT98792.1"/>
    </source>
</evidence>
<keyword evidence="4 9" id="KW-0812">Transmembrane</keyword>
<gene>
    <name evidence="11" type="ORF">CAPTEDRAFT_170059</name>
</gene>
<evidence type="ECO:0000256" key="6">
    <source>
        <dbReference type="ARBA" id="ARBA00022989"/>
    </source>
</evidence>
<keyword evidence="13" id="KW-1185">Reference proteome</keyword>
<dbReference type="GO" id="GO:0000064">
    <property type="term" value="F:L-ornithine transmembrane transporter activity"/>
    <property type="evidence" value="ECO:0007669"/>
    <property type="project" value="TreeGrafter"/>
</dbReference>
<evidence type="ECO:0000256" key="10">
    <source>
        <dbReference type="RuleBase" id="RU000488"/>
    </source>
</evidence>
<evidence type="ECO:0000256" key="1">
    <source>
        <dbReference type="ARBA" id="ARBA00004225"/>
    </source>
</evidence>
<evidence type="ECO:0000256" key="3">
    <source>
        <dbReference type="ARBA" id="ARBA00022448"/>
    </source>
</evidence>
<dbReference type="Proteomes" id="UP000014760">
    <property type="component" value="Unassembled WGS sequence"/>
</dbReference>
<dbReference type="PROSITE" id="PS50920">
    <property type="entry name" value="SOLCAR"/>
    <property type="match status" value="3"/>
</dbReference>
<comment type="similarity">
    <text evidence="2 10">Belongs to the mitochondrial carrier (TC 2.A.29) family.</text>
</comment>
<reference evidence="11 13" key="2">
    <citation type="journal article" date="2013" name="Nature">
        <title>Insights into bilaterian evolution from three spiralian genomes.</title>
        <authorList>
            <person name="Simakov O."/>
            <person name="Marletaz F."/>
            <person name="Cho S.J."/>
            <person name="Edsinger-Gonzales E."/>
            <person name="Havlak P."/>
            <person name="Hellsten U."/>
            <person name="Kuo D.H."/>
            <person name="Larsson T."/>
            <person name="Lv J."/>
            <person name="Arendt D."/>
            <person name="Savage R."/>
            <person name="Osoegawa K."/>
            <person name="de Jong P."/>
            <person name="Grimwood J."/>
            <person name="Chapman J.A."/>
            <person name="Shapiro H."/>
            <person name="Aerts A."/>
            <person name="Otillar R.P."/>
            <person name="Terry A.Y."/>
            <person name="Boore J.L."/>
            <person name="Grigoriev I.V."/>
            <person name="Lindberg D.R."/>
            <person name="Seaver E.C."/>
            <person name="Weisblat D.A."/>
            <person name="Putnam N.H."/>
            <person name="Rokhsar D.S."/>
        </authorList>
    </citation>
    <scope>NUCLEOTIDE SEQUENCE</scope>
    <source>
        <strain evidence="11 13">I ESC-2004</strain>
    </source>
</reference>
<sequence length="358" mass="38503">MPLSTCAPYSANAILLLPPSRSVLAPLQPTRAPCIWPPSNSSLVLSVSHFVRSCLIESLHNDCISGGASATYSTHWLDTIKVRMQSFPSTYVSCSQCFRETLKQGGLAALYQGAVPAVTGHAIKASAVFMSYGLCQELVWKLSLAAGAATEADGARHDLAVWQLASAGAMTGVLASFVLCPVELVKCRMQALCVGDACYGVPKSAGSGSGMLKFTRGIIRRDGLRGLYRGLSGMWAKEIPGSFIYFGSYELAKSLATAQMNEGSHYSKTTVFTCGVFAGLCFCVTHPIESIKTRVQVTPDGGQQGFMRATYTILKQEGLKPLCSGLKPNMFRACIYSGVQFVTYEMVKDFLLQPQDLH</sequence>
<feature type="repeat" description="Solcar" evidence="9">
    <location>
        <begin position="159"/>
        <end position="255"/>
    </location>
</feature>
<organism evidence="11">
    <name type="scientific">Capitella teleta</name>
    <name type="common">Polychaete worm</name>
    <dbReference type="NCBI Taxonomy" id="283909"/>
    <lineage>
        <taxon>Eukaryota</taxon>
        <taxon>Metazoa</taxon>
        <taxon>Spiralia</taxon>
        <taxon>Lophotrochozoa</taxon>
        <taxon>Annelida</taxon>
        <taxon>Polychaeta</taxon>
        <taxon>Sedentaria</taxon>
        <taxon>Scolecida</taxon>
        <taxon>Capitellidae</taxon>
        <taxon>Capitella</taxon>
    </lineage>
</organism>